<feature type="region of interest" description="Disordered" evidence="1">
    <location>
        <begin position="87"/>
        <end position="120"/>
    </location>
</feature>
<sequence length="216" mass="22563">MVRKVLGTAVTTVLVVTAVGLVSWFAYAQVANATLITFRTGSMSPSMPQGSLAVTLPTAAAAVERGDVVTVQRVTADMPVTHRVVDVREASPREPNSADMRAAAPDGAPPDPTQPGEPVDPAARELVLQGDDNDTADTMPYVANDVRTVVFSVPRLGTALMLVQTPLGMGILVLGVGTLVTWAFWPRRAGSGSPVTDAATHESTAEPPLQSHLTKS</sequence>
<gene>
    <name evidence="3" type="ORF">J4H85_03725</name>
</gene>
<evidence type="ECO:0000313" key="3">
    <source>
        <dbReference type="EMBL" id="MBO2989108.1"/>
    </source>
</evidence>
<reference evidence="3" key="1">
    <citation type="submission" date="2021-03" db="EMBL/GenBank/DDBJ databases">
        <title>Leucobacter chromiisoli sp. nov., isolated from chromium-containing soil of chemical plant.</title>
        <authorList>
            <person name="Xu Z."/>
        </authorList>
    </citation>
    <scope>NUCLEOTIDE SEQUENCE</scope>
    <source>
        <strain evidence="3">K 70/01</strain>
    </source>
</reference>
<dbReference type="GO" id="GO:0006465">
    <property type="term" value="P:signal peptide processing"/>
    <property type="evidence" value="ECO:0007669"/>
    <property type="project" value="InterPro"/>
</dbReference>
<keyword evidence="2" id="KW-0812">Transmembrane</keyword>
<evidence type="ECO:0008006" key="5">
    <source>
        <dbReference type="Google" id="ProtNLM"/>
    </source>
</evidence>
<feature type="transmembrane region" description="Helical" evidence="2">
    <location>
        <begin position="167"/>
        <end position="185"/>
    </location>
</feature>
<keyword evidence="2" id="KW-1133">Transmembrane helix</keyword>
<dbReference type="InterPro" id="IPR019533">
    <property type="entry name" value="Peptidase_S26"/>
</dbReference>
<organism evidence="3 4">
    <name type="scientific">Leucobacter tardus</name>
    <dbReference type="NCBI Taxonomy" id="501483"/>
    <lineage>
        <taxon>Bacteria</taxon>
        <taxon>Bacillati</taxon>
        <taxon>Actinomycetota</taxon>
        <taxon>Actinomycetes</taxon>
        <taxon>Micrococcales</taxon>
        <taxon>Microbacteriaceae</taxon>
        <taxon>Leucobacter</taxon>
    </lineage>
</organism>
<keyword evidence="2" id="KW-0472">Membrane</keyword>
<keyword evidence="4" id="KW-1185">Reference proteome</keyword>
<dbReference type="CDD" id="cd06530">
    <property type="entry name" value="S26_SPase_I"/>
    <property type="match status" value="1"/>
</dbReference>
<proteinExistence type="predicted"/>
<evidence type="ECO:0000313" key="4">
    <source>
        <dbReference type="Proteomes" id="UP000668403"/>
    </source>
</evidence>
<comment type="caution">
    <text evidence="3">The sequence shown here is derived from an EMBL/GenBank/DDBJ whole genome shotgun (WGS) entry which is preliminary data.</text>
</comment>
<dbReference type="Proteomes" id="UP000668403">
    <property type="component" value="Unassembled WGS sequence"/>
</dbReference>
<dbReference type="GO" id="GO:0004252">
    <property type="term" value="F:serine-type endopeptidase activity"/>
    <property type="evidence" value="ECO:0007669"/>
    <property type="project" value="InterPro"/>
</dbReference>
<evidence type="ECO:0000256" key="1">
    <source>
        <dbReference type="SAM" id="MobiDB-lite"/>
    </source>
</evidence>
<dbReference type="RefSeq" id="WP_208236950.1">
    <property type="nucleotide sequence ID" value="NZ_BAAAQU010000001.1"/>
</dbReference>
<accession>A0A939QFA9</accession>
<feature type="region of interest" description="Disordered" evidence="1">
    <location>
        <begin position="191"/>
        <end position="216"/>
    </location>
</feature>
<name>A0A939QFA9_9MICO</name>
<dbReference type="EMBL" id="JAGFBF010000001">
    <property type="protein sequence ID" value="MBO2989108.1"/>
    <property type="molecule type" value="Genomic_DNA"/>
</dbReference>
<evidence type="ECO:0000256" key="2">
    <source>
        <dbReference type="SAM" id="Phobius"/>
    </source>
</evidence>
<protein>
    <recommendedName>
        <fullName evidence="5">Signal peptidase I</fullName>
    </recommendedName>
</protein>
<dbReference type="AlphaFoldDB" id="A0A939QFA9"/>